<reference evidence="1" key="1">
    <citation type="submission" date="2019-08" db="EMBL/GenBank/DDBJ databases">
        <authorList>
            <person name="Kucharzyk K."/>
            <person name="Murdoch R.W."/>
            <person name="Higgins S."/>
            <person name="Loffler F."/>
        </authorList>
    </citation>
    <scope>NUCLEOTIDE SEQUENCE</scope>
</reference>
<proteinExistence type="predicted"/>
<evidence type="ECO:0000313" key="1">
    <source>
        <dbReference type="EMBL" id="MPM87357.1"/>
    </source>
</evidence>
<dbReference type="EMBL" id="VSSQ01035193">
    <property type="protein sequence ID" value="MPM87357.1"/>
    <property type="molecule type" value="Genomic_DNA"/>
</dbReference>
<accession>A0A645DDN9</accession>
<organism evidence="1">
    <name type="scientific">bioreactor metagenome</name>
    <dbReference type="NCBI Taxonomy" id="1076179"/>
    <lineage>
        <taxon>unclassified sequences</taxon>
        <taxon>metagenomes</taxon>
        <taxon>ecological metagenomes</taxon>
    </lineage>
</organism>
<protein>
    <submittedName>
        <fullName evidence="1">Uncharacterized protein</fullName>
    </submittedName>
</protein>
<gene>
    <name evidence="1" type="ORF">SDC9_134453</name>
</gene>
<dbReference type="AlphaFoldDB" id="A0A645DDN9"/>
<sequence length="96" mass="10261">MVSFAMNQPEGVVASVQQSNLHAHPVCGRNATRVEILIYGFVCKGQYADGNAADLVVPYTQEFSAGRKNPYNVSFLNALPSFGDGAGKDPGMKPLE</sequence>
<name>A0A645DDN9_9ZZZZ</name>
<comment type="caution">
    <text evidence="1">The sequence shown here is derived from an EMBL/GenBank/DDBJ whole genome shotgun (WGS) entry which is preliminary data.</text>
</comment>